<feature type="transmembrane region" description="Helical" evidence="7">
    <location>
        <begin position="244"/>
        <end position="262"/>
    </location>
</feature>
<keyword evidence="5 7" id="KW-0472">Membrane</keyword>
<reference evidence="8" key="1">
    <citation type="journal article" date="2014" name="Int. J. Syst. Evol. Microbiol.">
        <title>Complete genome sequence of Corynebacterium casei LMG S-19264T (=DSM 44701T), isolated from a smear-ripened cheese.</title>
        <authorList>
            <consortium name="US DOE Joint Genome Institute (JGI-PGF)"/>
            <person name="Walter F."/>
            <person name="Albersmeier A."/>
            <person name="Kalinowski J."/>
            <person name="Ruckert C."/>
        </authorList>
    </citation>
    <scope>NUCLEOTIDE SEQUENCE</scope>
    <source>
        <strain evidence="8">JCM 4369</strain>
    </source>
</reference>
<dbReference type="InterPro" id="IPR011701">
    <property type="entry name" value="MFS"/>
</dbReference>
<dbReference type="Pfam" id="PF07690">
    <property type="entry name" value="MFS_1"/>
    <property type="match status" value="1"/>
</dbReference>
<feature type="transmembrane region" description="Helical" evidence="7">
    <location>
        <begin position="91"/>
        <end position="109"/>
    </location>
</feature>
<gene>
    <name evidence="8" type="ORF">GCM10010260_37100</name>
</gene>
<keyword evidence="9" id="KW-1185">Reference proteome</keyword>
<feature type="transmembrane region" description="Helical" evidence="7">
    <location>
        <begin position="67"/>
        <end position="85"/>
    </location>
</feature>
<keyword evidence="2" id="KW-1003">Cell membrane</keyword>
<dbReference type="Proteomes" id="UP000618795">
    <property type="component" value="Unassembled WGS sequence"/>
</dbReference>
<reference evidence="8" key="2">
    <citation type="submission" date="2020-09" db="EMBL/GenBank/DDBJ databases">
        <authorList>
            <person name="Sun Q."/>
            <person name="Ohkuma M."/>
        </authorList>
    </citation>
    <scope>NUCLEOTIDE SEQUENCE</scope>
    <source>
        <strain evidence="8">JCM 4369</strain>
    </source>
</reference>
<evidence type="ECO:0000256" key="3">
    <source>
        <dbReference type="ARBA" id="ARBA00022692"/>
    </source>
</evidence>
<dbReference type="Gene3D" id="1.20.1250.20">
    <property type="entry name" value="MFS general substrate transporter like domains"/>
    <property type="match status" value="1"/>
</dbReference>
<organism evidence="8 9">
    <name type="scientific">Streptomyces filipinensis</name>
    <dbReference type="NCBI Taxonomy" id="66887"/>
    <lineage>
        <taxon>Bacteria</taxon>
        <taxon>Bacillati</taxon>
        <taxon>Actinomycetota</taxon>
        <taxon>Actinomycetes</taxon>
        <taxon>Kitasatosporales</taxon>
        <taxon>Streptomycetaceae</taxon>
        <taxon>Streptomyces</taxon>
    </lineage>
</organism>
<dbReference type="InterPro" id="IPR036259">
    <property type="entry name" value="MFS_trans_sf"/>
</dbReference>
<dbReference type="AlphaFoldDB" id="A0A918ICS3"/>
<name>A0A918ICS3_9ACTN</name>
<keyword evidence="4 7" id="KW-1133">Transmembrane helix</keyword>
<feature type="region of interest" description="Disordered" evidence="6">
    <location>
        <begin position="385"/>
        <end position="439"/>
    </location>
</feature>
<dbReference type="PANTHER" id="PTHR23513">
    <property type="entry name" value="INTEGRAL MEMBRANE EFFLUX PROTEIN-RELATED"/>
    <property type="match status" value="1"/>
</dbReference>
<dbReference type="GO" id="GO:0005886">
    <property type="term" value="C:plasma membrane"/>
    <property type="evidence" value="ECO:0007669"/>
    <property type="project" value="UniProtKB-SubCell"/>
</dbReference>
<evidence type="ECO:0000256" key="5">
    <source>
        <dbReference type="ARBA" id="ARBA00023136"/>
    </source>
</evidence>
<dbReference type="GO" id="GO:0022857">
    <property type="term" value="F:transmembrane transporter activity"/>
    <property type="evidence" value="ECO:0007669"/>
    <property type="project" value="InterPro"/>
</dbReference>
<evidence type="ECO:0000256" key="1">
    <source>
        <dbReference type="ARBA" id="ARBA00004651"/>
    </source>
</evidence>
<dbReference type="RefSeq" id="WP_229854186.1">
    <property type="nucleotide sequence ID" value="NZ_BMTD01000007.1"/>
</dbReference>
<feature type="transmembrane region" description="Helical" evidence="7">
    <location>
        <begin position="27"/>
        <end position="55"/>
    </location>
</feature>
<comment type="caution">
    <text evidence="8">The sequence shown here is derived from an EMBL/GenBank/DDBJ whole genome shotgun (WGS) entry which is preliminary data.</text>
</comment>
<keyword evidence="3 7" id="KW-0812">Transmembrane</keyword>
<protein>
    <recommendedName>
        <fullName evidence="10">MFS transporter</fullName>
    </recommendedName>
</protein>
<evidence type="ECO:0000256" key="7">
    <source>
        <dbReference type="SAM" id="Phobius"/>
    </source>
</evidence>
<comment type="subcellular location">
    <subcellularLocation>
        <location evidence="1">Cell membrane</location>
        <topology evidence="1">Multi-pass membrane protein</topology>
    </subcellularLocation>
</comment>
<feature type="transmembrane region" description="Helical" evidence="7">
    <location>
        <begin position="274"/>
        <end position="291"/>
    </location>
</feature>
<dbReference type="EMBL" id="BMTD01000007">
    <property type="protein sequence ID" value="GGU97732.1"/>
    <property type="molecule type" value="Genomic_DNA"/>
</dbReference>
<evidence type="ECO:0000256" key="6">
    <source>
        <dbReference type="SAM" id="MobiDB-lite"/>
    </source>
</evidence>
<dbReference type="SUPFAM" id="SSF103473">
    <property type="entry name" value="MFS general substrate transporter"/>
    <property type="match status" value="1"/>
</dbReference>
<evidence type="ECO:0000313" key="8">
    <source>
        <dbReference type="EMBL" id="GGU97732.1"/>
    </source>
</evidence>
<proteinExistence type="predicted"/>
<accession>A0A918ICS3</accession>
<feature type="transmembrane region" description="Helical" evidence="7">
    <location>
        <begin position="214"/>
        <end position="238"/>
    </location>
</feature>
<sequence>MAFYFAGAVVARTGDEMAGPALMLAGYAVAGSASTAAALLAGITAAAAAGGPVLGAVLDRQQRPGRLLAAALALYAAGLVAILVGLGRLPLMVTVVIAVLTGSLGPALSGGWTGQLPRVAADGRLPRANALDAMTFGMASLAGPSLAGGLAETLGASTAVVVAAALIGSAAPAAWRLPGRPVPLREAERGPLIGDLAAGLRVVVGRRRLARATLVSVVCCATQGMLTACVPLLGAHVLGGAGRGALLLSCTAVSALAANAVLARSARSVTPDSIIRAGALIQAAALALAATDRPAGLVLALLLIGIGEGPQLTALFAIRHREAPDRLRGQIFTTGASLKITGFAAGAALAGPLATWSLPGALATASGVTAAAALAFHAVPLDAPGAPSPASCSAGPERCRSSKGAKNASPRPGTDAAEQARNAGNPPWPGQMTDDTCKP</sequence>
<evidence type="ECO:0000313" key="9">
    <source>
        <dbReference type="Proteomes" id="UP000618795"/>
    </source>
</evidence>
<feature type="transmembrane region" description="Helical" evidence="7">
    <location>
        <begin position="297"/>
        <end position="318"/>
    </location>
</feature>
<evidence type="ECO:0000256" key="4">
    <source>
        <dbReference type="ARBA" id="ARBA00022989"/>
    </source>
</evidence>
<dbReference type="PANTHER" id="PTHR23513:SF11">
    <property type="entry name" value="STAPHYLOFERRIN A TRANSPORTER"/>
    <property type="match status" value="1"/>
</dbReference>
<evidence type="ECO:0008006" key="10">
    <source>
        <dbReference type="Google" id="ProtNLM"/>
    </source>
</evidence>
<feature type="compositionally biased region" description="Low complexity" evidence="6">
    <location>
        <begin position="385"/>
        <end position="396"/>
    </location>
</feature>
<evidence type="ECO:0000256" key="2">
    <source>
        <dbReference type="ARBA" id="ARBA00022475"/>
    </source>
</evidence>